<accession>A0ABQ4DHD1</accession>
<dbReference type="CDD" id="cd06170">
    <property type="entry name" value="LuxR_C_like"/>
    <property type="match status" value="1"/>
</dbReference>
<dbReference type="Proteomes" id="UP000614741">
    <property type="component" value="Unassembled WGS sequence"/>
</dbReference>
<evidence type="ECO:0000313" key="5">
    <source>
        <dbReference type="Proteomes" id="UP000614741"/>
    </source>
</evidence>
<evidence type="ECO:0000256" key="2">
    <source>
        <dbReference type="SAM" id="MobiDB-lite"/>
    </source>
</evidence>
<dbReference type="PANTHER" id="PTHR43214">
    <property type="entry name" value="TWO-COMPONENT RESPONSE REGULATOR"/>
    <property type="match status" value="1"/>
</dbReference>
<protein>
    <submittedName>
        <fullName evidence="4">Transcriptional regulator, LuxR family protein</fullName>
    </submittedName>
</protein>
<dbReference type="Gene3D" id="1.25.40.10">
    <property type="entry name" value="Tetratricopeptide repeat domain"/>
    <property type="match status" value="1"/>
</dbReference>
<dbReference type="SMART" id="SM00421">
    <property type="entry name" value="HTH_LUXR"/>
    <property type="match status" value="1"/>
</dbReference>
<feature type="region of interest" description="Disordered" evidence="2">
    <location>
        <begin position="39"/>
        <end position="60"/>
    </location>
</feature>
<dbReference type="InterPro" id="IPR016032">
    <property type="entry name" value="Sig_transdc_resp-reg_C-effctor"/>
</dbReference>
<dbReference type="EMBL" id="BONP01000002">
    <property type="protein sequence ID" value="GIG38757.1"/>
    <property type="molecule type" value="Genomic_DNA"/>
</dbReference>
<reference evidence="4 5" key="1">
    <citation type="submission" date="2021-01" db="EMBL/GenBank/DDBJ databases">
        <title>Whole genome shotgun sequence of Cellulomonas phragmiteti NBRC 110785.</title>
        <authorList>
            <person name="Komaki H."/>
            <person name="Tamura T."/>
        </authorList>
    </citation>
    <scope>NUCLEOTIDE SEQUENCE [LARGE SCALE GENOMIC DNA]</scope>
    <source>
        <strain evidence="4 5">NBRC 110785</strain>
    </source>
</reference>
<feature type="domain" description="HTH luxR-type" evidence="3">
    <location>
        <begin position="664"/>
        <end position="728"/>
    </location>
</feature>
<dbReference type="SUPFAM" id="SSF46894">
    <property type="entry name" value="C-terminal effector domain of the bipartite response regulators"/>
    <property type="match status" value="1"/>
</dbReference>
<sequence length="728" mass="78812">MTEPFQLEESAEAPWTRTIVRFALWVMVWLRRSRGARRAPGWMRTAPPPPAPGAGDDRAAGDDVRRESLYLARVRALPTTTQQVLLVAAADTAARLATVEAAAARAGLGADDLDAAQLAGLVDVDAAVTFRHPLVRSAVYRGAAPADRRHAHALLAAVTDPQVEPDAWVWHRAKSVSGTDEDVAAALEARGHEVERRGRYAAYAALMSRAAELTPDPVELARRTQAAATALLVAGAQREAGTVLERVRIEHAEPLVRAQAQRLRAVLTFIGRPVDALATLVDAARSLEDLDPQLARVTYVEGLFLAAVTGRFAPPGLTEQLVESALAALDPGESSLLADLVRGLAARLTGDFTAAAPAMRRSVAWLSQHDAPPTFTLSSHVASVLAMEVYDIEAYRPITDKNAAEQRSRGALDLLRASLQGQAHHEFLDGRFDRAAALYDEATEISRSIGDHRVAYSMILLQQLGVWRDDEATSRANIAQVHALAVTEVRSGFWERMARESLVILENSLGNYAAALEAGWPLVEQDPVLAGHVLVEIVEAAHRSGRDDLAAAALDRLAVRARASRTLWADGLHARGVAIVAGDDAEAHFQRALATLGQVPVRTDLARTHLLYGEWLRRQNRRRDARVQLGTAHDLFTTMGAPHFSRRAARELAATGAVVRRRPAASTSEPLTPQEKAIAHLAAGPATHREIAASLFLSASTVDYHLRKVYRKLGVDSRRRLADALGEP</sequence>
<dbReference type="RefSeq" id="WP_378210301.1">
    <property type="nucleotide sequence ID" value="NZ_JBHUNL010000001.1"/>
</dbReference>
<proteinExistence type="predicted"/>
<name>A0ABQ4DHD1_9CELL</name>
<dbReference type="Pfam" id="PF00196">
    <property type="entry name" value="GerE"/>
    <property type="match status" value="1"/>
</dbReference>
<dbReference type="PROSITE" id="PS50043">
    <property type="entry name" value="HTH_LUXR_2"/>
    <property type="match status" value="1"/>
</dbReference>
<dbReference type="InterPro" id="IPR036388">
    <property type="entry name" value="WH-like_DNA-bd_sf"/>
</dbReference>
<evidence type="ECO:0000313" key="4">
    <source>
        <dbReference type="EMBL" id="GIG38757.1"/>
    </source>
</evidence>
<evidence type="ECO:0000259" key="3">
    <source>
        <dbReference type="PROSITE" id="PS50043"/>
    </source>
</evidence>
<dbReference type="SUPFAM" id="SSF48452">
    <property type="entry name" value="TPR-like"/>
    <property type="match status" value="1"/>
</dbReference>
<keyword evidence="5" id="KW-1185">Reference proteome</keyword>
<keyword evidence="1" id="KW-0238">DNA-binding</keyword>
<dbReference type="InterPro" id="IPR039420">
    <property type="entry name" value="WalR-like"/>
</dbReference>
<gene>
    <name evidence="4" type="ORF">Cph01nite_05190</name>
</gene>
<dbReference type="Gene3D" id="1.10.10.10">
    <property type="entry name" value="Winged helix-like DNA-binding domain superfamily/Winged helix DNA-binding domain"/>
    <property type="match status" value="1"/>
</dbReference>
<dbReference type="InterPro" id="IPR000792">
    <property type="entry name" value="Tscrpt_reg_LuxR_C"/>
</dbReference>
<dbReference type="PANTHER" id="PTHR43214:SF42">
    <property type="entry name" value="TRANSCRIPTIONAL REGULATORY PROTEIN DESR"/>
    <property type="match status" value="1"/>
</dbReference>
<evidence type="ECO:0000256" key="1">
    <source>
        <dbReference type="ARBA" id="ARBA00023125"/>
    </source>
</evidence>
<comment type="caution">
    <text evidence="4">The sequence shown here is derived from an EMBL/GenBank/DDBJ whole genome shotgun (WGS) entry which is preliminary data.</text>
</comment>
<dbReference type="InterPro" id="IPR011990">
    <property type="entry name" value="TPR-like_helical_dom_sf"/>
</dbReference>
<organism evidence="4 5">
    <name type="scientific">Cellulomonas phragmiteti</name>
    <dbReference type="NCBI Taxonomy" id="478780"/>
    <lineage>
        <taxon>Bacteria</taxon>
        <taxon>Bacillati</taxon>
        <taxon>Actinomycetota</taxon>
        <taxon>Actinomycetes</taxon>
        <taxon>Micrococcales</taxon>
        <taxon>Cellulomonadaceae</taxon>
        <taxon>Cellulomonas</taxon>
    </lineage>
</organism>